<dbReference type="EMBL" id="UINC01109703">
    <property type="protein sequence ID" value="SVC76698.1"/>
    <property type="molecule type" value="Genomic_DNA"/>
</dbReference>
<dbReference type="SUPFAM" id="SSF53756">
    <property type="entry name" value="UDP-Glycosyltransferase/glycogen phosphorylase"/>
    <property type="match status" value="1"/>
</dbReference>
<evidence type="ECO:0008006" key="5">
    <source>
        <dbReference type="Google" id="ProtNLM"/>
    </source>
</evidence>
<dbReference type="Pfam" id="PF13439">
    <property type="entry name" value="Glyco_transf_4"/>
    <property type="match status" value="1"/>
</dbReference>
<gene>
    <name evidence="4" type="ORF">METZ01_LOCUS329552</name>
</gene>
<feature type="non-terminal residue" evidence="4">
    <location>
        <position position="1"/>
    </location>
</feature>
<dbReference type="PANTHER" id="PTHR46401:SF2">
    <property type="entry name" value="GLYCOSYLTRANSFERASE WBBK-RELATED"/>
    <property type="match status" value="1"/>
</dbReference>
<dbReference type="InterPro" id="IPR028098">
    <property type="entry name" value="Glyco_trans_4-like_N"/>
</dbReference>
<dbReference type="CDD" id="cd03794">
    <property type="entry name" value="GT4_WbuB-like"/>
    <property type="match status" value="1"/>
</dbReference>
<protein>
    <recommendedName>
        <fullName evidence="5">Glycosyl transferase family 1 domain-containing protein</fullName>
    </recommendedName>
</protein>
<dbReference type="GO" id="GO:0016757">
    <property type="term" value="F:glycosyltransferase activity"/>
    <property type="evidence" value="ECO:0007669"/>
    <property type="project" value="InterPro"/>
</dbReference>
<feature type="domain" description="Glycosyltransferase subfamily 4-like N-terminal" evidence="3">
    <location>
        <begin position="13"/>
        <end position="66"/>
    </location>
</feature>
<evidence type="ECO:0000259" key="2">
    <source>
        <dbReference type="Pfam" id="PF00534"/>
    </source>
</evidence>
<proteinExistence type="predicted"/>
<dbReference type="PANTHER" id="PTHR46401">
    <property type="entry name" value="GLYCOSYLTRANSFERASE WBBK-RELATED"/>
    <property type="match status" value="1"/>
</dbReference>
<reference evidence="4" key="1">
    <citation type="submission" date="2018-05" db="EMBL/GenBank/DDBJ databases">
        <authorList>
            <person name="Lanie J.A."/>
            <person name="Ng W.-L."/>
            <person name="Kazmierczak K.M."/>
            <person name="Andrzejewski T.M."/>
            <person name="Davidsen T.M."/>
            <person name="Wayne K.J."/>
            <person name="Tettelin H."/>
            <person name="Glass J.I."/>
            <person name="Rusch D."/>
            <person name="Podicherti R."/>
            <person name="Tsui H.-C.T."/>
            <person name="Winkler M.E."/>
        </authorList>
    </citation>
    <scope>NUCLEOTIDE SEQUENCE</scope>
</reference>
<dbReference type="AlphaFoldDB" id="A0A382PVN1"/>
<dbReference type="Gene3D" id="3.40.50.2000">
    <property type="entry name" value="Glycogen Phosphorylase B"/>
    <property type="match status" value="2"/>
</dbReference>
<feature type="domain" description="Glycosyl transferase family 1" evidence="2">
    <location>
        <begin position="78"/>
        <end position="247"/>
    </location>
</feature>
<organism evidence="4">
    <name type="scientific">marine metagenome</name>
    <dbReference type="NCBI Taxonomy" id="408172"/>
    <lineage>
        <taxon>unclassified sequences</taxon>
        <taxon>metagenomes</taxon>
        <taxon>ecological metagenomes</taxon>
    </lineage>
</organism>
<sequence>LWPELPVAIGALKSRFSIWLAKLLEKWSYNNANRIIGLSPAMCQTIANFGQDPGKISNIPNGCDIDLFNIDPERGRKFRDKTRWLLSNPLVIYTGALGRINQVDYLVKIAQYMAELNPQVRFLIIGTGFEEKNISDRAVKLGVLNKNLFMVGELPKNKLPTIYSAATVCTSLFMPIPEMEANSANKFFDGLAAGKPIMINYGGWQAELLEQNNAGIVVPPDDPATAVQQLNIFINDKDRLQRAGAAALRLAKTNFDRDKLYQSFEHILLSTADYGSGN</sequence>
<keyword evidence="1" id="KW-0808">Transferase</keyword>
<dbReference type="Pfam" id="PF00534">
    <property type="entry name" value="Glycos_transf_1"/>
    <property type="match status" value="1"/>
</dbReference>
<accession>A0A382PVN1</accession>
<evidence type="ECO:0000313" key="4">
    <source>
        <dbReference type="EMBL" id="SVC76698.1"/>
    </source>
</evidence>
<name>A0A382PVN1_9ZZZZ</name>
<dbReference type="InterPro" id="IPR001296">
    <property type="entry name" value="Glyco_trans_1"/>
</dbReference>
<evidence type="ECO:0000256" key="1">
    <source>
        <dbReference type="ARBA" id="ARBA00022679"/>
    </source>
</evidence>
<dbReference type="GO" id="GO:0009103">
    <property type="term" value="P:lipopolysaccharide biosynthetic process"/>
    <property type="evidence" value="ECO:0007669"/>
    <property type="project" value="TreeGrafter"/>
</dbReference>
<evidence type="ECO:0000259" key="3">
    <source>
        <dbReference type="Pfam" id="PF13439"/>
    </source>
</evidence>